<evidence type="ECO:0000256" key="1">
    <source>
        <dbReference type="SAM" id="Phobius"/>
    </source>
</evidence>
<dbReference type="InterPro" id="IPR025918">
    <property type="entry name" value="YIEGIA"/>
</dbReference>
<dbReference type="AlphaFoldDB" id="A0A0D1XI08"/>
<dbReference type="EMBL" id="LGUG01000004">
    <property type="protein sequence ID" value="KON98014.1"/>
    <property type="molecule type" value="Genomic_DNA"/>
</dbReference>
<sequence length="298" mass="32900">MATYTIPVAVGVLLGVTARLYMLRTDYRQYPTYPHGRIIHIALGVIASLVGAVVIPSILKPDWTAVTFLGLAAQQFREVRNMERNMLQQLDSMELVPRGVSYIEGIAQVFEGRNYLVMFTSLVVTFVAIQTSLWWALVAGIIMFFINGRLMSGKLLGQIADIREGKIVINGSNLYVDDIYIMNVGLRADQDVIREHGVGVVITPKSPGSLITIANLGQRQAILHDVSSIHGVYRDSGEPALTPLAKRNMQSGQLGVFLLPEEKDKNKVLTTVKYVPVLDSAVRLPQEAKVNQRTKGAR</sequence>
<organism evidence="2 4">
    <name type="scientific">Aneurinibacillus migulanus</name>
    <name type="common">Bacillus migulanus</name>
    <dbReference type="NCBI Taxonomy" id="47500"/>
    <lineage>
        <taxon>Bacteria</taxon>
        <taxon>Bacillati</taxon>
        <taxon>Bacillota</taxon>
        <taxon>Bacilli</taxon>
        <taxon>Bacillales</taxon>
        <taxon>Paenibacillaceae</taxon>
        <taxon>Aneurinibacillus group</taxon>
        <taxon>Aneurinibacillus</taxon>
    </lineage>
</organism>
<evidence type="ECO:0000313" key="5">
    <source>
        <dbReference type="Proteomes" id="UP000182836"/>
    </source>
</evidence>
<evidence type="ECO:0000313" key="2">
    <source>
        <dbReference type="EMBL" id="KON98014.1"/>
    </source>
</evidence>
<feature type="transmembrane region" description="Helical" evidence="1">
    <location>
        <begin position="38"/>
        <end position="59"/>
    </location>
</feature>
<evidence type="ECO:0000313" key="3">
    <source>
        <dbReference type="EMBL" id="SDI01329.1"/>
    </source>
</evidence>
<dbReference type="Pfam" id="PF14045">
    <property type="entry name" value="YIEGIA"/>
    <property type="match status" value="1"/>
</dbReference>
<dbReference type="PATRIC" id="fig|47500.8.peg.3309"/>
<gene>
    <name evidence="2" type="ORF">AF333_23840</name>
    <name evidence="3" type="ORF">SAMN04487909_101241</name>
</gene>
<protein>
    <submittedName>
        <fullName evidence="2">Membrane protein</fullName>
    </submittedName>
</protein>
<dbReference type="GeneID" id="42308159"/>
<dbReference type="Proteomes" id="UP000037269">
    <property type="component" value="Unassembled WGS sequence"/>
</dbReference>
<feature type="transmembrane region" description="Helical" evidence="1">
    <location>
        <begin position="115"/>
        <end position="146"/>
    </location>
</feature>
<reference evidence="3 5" key="2">
    <citation type="submission" date="2016-10" db="EMBL/GenBank/DDBJ databases">
        <authorList>
            <person name="de Groot N.N."/>
        </authorList>
    </citation>
    <scope>NUCLEOTIDE SEQUENCE [LARGE SCALE GENOMIC DNA]</scope>
    <source>
        <strain evidence="3 5">DSM 2895</strain>
    </source>
</reference>
<feature type="transmembrane region" description="Helical" evidence="1">
    <location>
        <begin position="6"/>
        <end position="22"/>
    </location>
</feature>
<dbReference type="EMBL" id="FNED01000001">
    <property type="protein sequence ID" value="SDI01329.1"/>
    <property type="molecule type" value="Genomic_DNA"/>
</dbReference>
<proteinExistence type="predicted"/>
<dbReference type="RefSeq" id="WP_043067943.1">
    <property type="nucleotide sequence ID" value="NZ_BJOA01000024.1"/>
</dbReference>
<dbReference type="OrthoDB" id="1846546at2"/>
<keyword evidence="1" id="KW-0812">Transmembrane</keyword>
<dbReference type="Proteomes" id="UP000182836">
    <property type="component" value="Unassembled WGS sequence"/>
</dbReference>
<keyword evidence="4" id="KW-1185">Reference proteome</keyword>
<reference evidence="2 4" key="1">
    <citation type="submission" date="2015-07" db="EMBL/GenBank/DDBJ databases">
        <title>Fjat-14205 dsm 2895.</title>
        <authorList>
            <person name="Liu B."/>
            <person name="Wang J."/>
            <person name="Zhu Y."/>
            <person name="Liu G."/>
            <person name="Chen Q."/>
            <person name="Chen Z."/>
            <person name="Lan J."/>
            <person name="Che J."/>
            <person name="Ge C."/>
            <person name="Shi H."/>
            <person name="Pan Z."/>
            <person name="Liu X."/>
        </authorList>
    </citation>
    <scope>NUCLEOTIDE SEQUENCE [LARGE SCALE GENOMIC DNA]</scope>
    <source>
        <strain evidence="2 4">DSM 2895</strain>
    </source>
</reference>
<evidence type="ECO:0000313" key="4">
    <source>
        <dbReference type="Proteomes" id="UP000037269"/>
    </source>
</evidence>
<accession>A0A0D1XI08</accession>
<name>A0A0D1XI08_ANEMI</name>
<dbReference type="STRING" id="47500.AF333_23840"/>
<keyword evidence="1" id="KW-1133">Transmembrane helix</keyword>
<keyword evidence="1" id="KW-0472">Membrane</keyword>